<name>A0AAF0UR48_SOLVR</name>
<dbReference type="AlphaFoldDB" id="A0AAF0UR48"/>
<dbReference type="Proteomes" id="UP001234989">
    <property type="component" value="Chromosome 10"/>
</dbReference>
<sequence length="415" mass="47774">MVELGVMAKRDRQHLFEDELGSHICAEQKSFERFVRLPTLKFDGTIREMDYEFLTECQDRLFNMFTEAFLERFVTNNLRNQCRDELDRLDKGSLSISEYEAHFHDLTHFAMLSIPTEFERVCKLVKGFACYLQEATSSLVLSGGTFQSIIDHARMIENFRHARQGSSAKTFCRQGQLSGHLSISRDYSGQFSQGYKDHRSNLNPSYNWEGCVSHHGNYDTISPDERNIWSLAHEDPYEHLRNLEVDRDSGWKDWLAGPWGDREVEKYRYVPPHDHPRPRELSGSEGGHTEDMFARIYNKVEGFDKVLKVVSILILFISASSPELADPIGRYTFLLVMARTKGNNVVYSDTESDRVLSASSSQKKQKGISINEPSKASNDQKTNPWTLTSKGKKERKHIAKKQGKKERKLCVLSQL</sequence>
<reference evidence="2" key="1">
    <citation type="submission" date="2023-08" db="EMBL/GenBank/DDBJ databases">
        <title>A de novo genome assembly of Solanum verrucosum Schlechtendal, a Mexican diploid species geographically isolated from the other diploid A-genome species in potato relatives.</title>
        <authorList>
            <person name="Hosaka K."/>
        </authorList>
    </citation>
    <scope>NUCLEOTIDE SEQUENCE</scope>
    <source>
        <tissue evidence="2">Young leaves</tissue>
    </source>
</reference>
<dbReference type="EMBL" id="CP133621">
    <property type="protein sequence ID" value="WMV50977.1"/>
    <property type="molecule type" value="Genomic_DNA"/>
</dbReference>
<gene>
    <name evidence="2" type="ORF">MTR67_044362</name>
</gene>
<evidence type="ECO:0000313" key="2">
    <source>
        <dbReference type="EMBL" id="WMV50977.1"/>
    </source>
</evidence>
<feature type="compositionally biased region" description="Polar residues" evidence="1">
    <location>
        <begin position="371"/>
        <end position="389"/>
    </location>
</feature>
<keyword evidence="3" id="KW-1185">Reference proteome</keyword>
<protein>
    <recommendedName>
        <fullName evidence="4">Retrotransposon gag domain-containing protein</fullName>
    </recommendedName>
</protein>
<evidence type="ECO:0008006" key="4">
    <source>
        <dbReference type="Google" id="ProtNLM"/>
    </source>
</evidence>
<accession>A0AAF0UR48</accession>
<evidence type="ECO:0000256" key="1">
    <source>
        <dbReference type="SAM" id="MobiDB-lite"/>
    </source>
</evidence>
<feature type="region of interest" description="Disordered" evidence="1">
    <location>
        <begin position="350"/>
        <end position="415"/>
    </location>
</feature>
<evidence type="ECO:0000313" key="3">
    <source>
        <dbReference type="Proteomes" id="UP001234989"/>
    </source>
</evidence>
<feature type="compositionally biased region" description="Basic residues" evidence="1">
    <location>
        <begin position="390"/>
        <end position="407"/>
    </location>
</feature>
<proteinExistence type="predicted"/>
<organism evidence="2 3">
    <name type="scientific">Solanum verrucosum</name>
    <dbReference type="NCBI Taxonomy" id="315347"/>
    <lineage>
        <taxon>Eukaryota</taxon>
        <taxon>Viridiplantae</taxon>
        <taxon>Streptophyta</taxon>
        <taxon>Embryophyta</taxon>
        <taxon>Tracheophyta</taxon>
        <taxon>Spermatophyta</taxon>
        <taxon>Magnoliopsida</taxon>
        <taxon>eudicotyledons</taxon>
        <taxon>Gunneridae</taxon>
        <taxon>Pentapetalae</taxon>
        <taxon>asterids</taxon>
        <taxon>lamiids</taxon>
        <taxon>Solanales</taxon>
        <taxon>Solanaceae</taxon>
        <taxon>Solanoideae</taxon>
        <taxon>Solaneae</taxon>
        <taxon>Solanum</taxon>
    </lineage>
</organism>